<reference evidence="10 11" key="1">
    <citation type="submission" date="2010-06" db="EMBL/GenBank/DDBJ databases">
        <title>Complete sequence chromosome of Methanohalobium evestigatum Z-7303.</title>
        <authorList>
            <consortium name="US DOE Joint Genome Institute"/>
            <person name="Lucas S."/>
            <person name="Copeland A."/>
            <person name="Lapidus A."/>
            <person name="Cheng J.-F."/>
            <person name="Bruce D."/>
            <person name="Goodwin L."/>
            <person name="Pitluck S."/>
            <person name="Saunders E."/>
            <person name="Detter J.C."/>
            <person name="Han C."/>
            <person name="Tapia R."/>
            <person name="Land M."/>
            <person name="Hauser L."/>
            <person name="Kyrpides N."/>
            <person name="Mikhailova N."/>
            <person name="Sieprawska-Lupa M."/>
            <person name="Whitman W.B."/>
            <person name="Anderson I."/>
            <person name="Woyke T."/>
        </authorList>
    </citation>
    <scope>NUCLEOTIDE SEQUENCE [LARGE SCALE GENOMIC DNA]</scope>
    <source>
        <strain evidence="11">ATCC BAA-1072 / DSM 3721 / NBRC 107634 / OCM 161 / Z-7303</strain>
    </source>
</reference>
<dbReference type="STRING" id="644295.Metev_0780"/>
<dbReference type="PANTHER" id="PTHR19376:SF32">
    <property type="entry name" value="DNA-DIRECTED RNA POLYMERASE III SUBUNIT RPC1"/>
    <property type="match status" value="1"/>
</dbReference>
<keyword evidence="11" id="KW-1185">Reference proteome</keyword>
<dbReference type="OrthoDB" id="372142at2157"/>
<dbReference type="InterPro" id="IPR045867">
    <property type="entry name" value="DNA-dir_RpoC_beta_prime"/>
</dbReference>
<comment type="similarity">
    <text evidence="8">Belongs to the RNA polymerase beta' chain family.</text>
</comment>
<accession>D7E756</accession>
<evidence type="ECO:0000256" key="5">
    <source>
        <dbReference type="ARBA" id="ARBA00023125"/>
    </source>
</evidence>
<keyword evidence="4 8" id="KW-0548">Nucleotidyltransferase</keyword>
<protein>
    <recommendedName>
        <fullName evidence="8">DNA-directed RNA polymerase subunit Rpo1C</fullName>
        <ecNumber evidence="8">2.7.7.6</ecNumber>
    </recommendedName>
    <alternativeName>
        <fullName evidence="8">DNA-directed RNA polymerase subunit A''</fullName>
    </alternativeName>
</protein>
<dbReference type="PANTHER" id="PTHR19376">
    <property type="entry name" value="DNA-DIRECTED RNA POLYMERASE"/>
    <property type="match status" value="1"/>
</dbReference>
<keyword evidence="6 8" id="KW-0804">Transcription</keyword>
<dbReference type="InterPro" id="IPR007081">
    <property type="entry name" value="RNA_pol_Rpb1_5"/>
</dbReference>
<dbReference type="EC" id="2.7.7.6" evidence="8"/>
<dbReference type="RefSeq" id="WP_013194248.1">
    <property type="nucleotide sequence ID" value="NC_014253.1"/>
</dbReference>
<gene>
    <name evidence="8" type="primary">rpo1C</name>
    <name evidence="8" type="synonym">rpoA2</name>
    <name evidence="10" type="ordered locus">Metev_0780</name>
</gene>
<keyword evidence="2 8" id="KW-0963">Cytoplasm</keyword>
<dbReference type="AlphaFoldDB" id="D7E756"/>
<sequence length="388" mass="42654">MTLSEATINSMVDDLPLPQNMINTLKEDAIKVGVSKKELEEIIHQVMDNYGYACVEPCEAVGVVSAQSIGEPGTQMTMRTFHYAGVAEINVTLGLPRLIEIVDARKTPSTPMMTVALEEGYSDSRDEARKLAWQIEATHIGHLGDVTTDLAQMQLVVDLHEKTLTQREISVDEIAGILRDKLNVLVKISEGVDYQIIIQPNQPSYRELLQLAKNIHNVTLKGIEGIKRVVIRKDSDEYTLYTEGSELNEVLKIEGVDVTRTYTNNIAEIYEVFGIEAARNALVKEAMDTLSEQGLNVDIRHIMLVADIMTCDGEVKQIGRHGISGEKASVFARAAFEVTVNHLLDAGIRGDVDELNGVTENIIIGQPIKLGTGDVHLVATKPVKGESV</sequence>
<dbReference type="NCBIfam" id="TIGR02389">
    <property type="entry name" value="RNA_pol_rpoA2"/>
    <property type="match status" value="1"/>
</dbReference>
<proteinExistence type="inferred from homology"/>
<dbReference type="GO" id="GO:0000428">
    <property type="term" value="C:DNA-directed RNA polymerase complex"/>
    <property type="evidence" value="ECO:0007669"/>
    <property type="project" value="UniProtKB-KW"/>
</dbReference>
<dbReference type="GeneID" id="9346404"/>
<name>D7E756_METEZ</name>
<evidence type="ECO:0000256" key="2">
    <source>
        <dbReference type="ARBA" id="ARBA00022490"/>
    </source>
</evidence>
<comment type="function">
    <text evidence="8">DNA-dependent RNA polymerase (RNAP) catalyzes the transcription of DNA into RNA using the four ribonucleoside triphosphates as substrates. Forms part of the jaw domain.</text>
</comment>
<evidence type="ECO:0000259" key="9">
    <source>
        <dbReference type="Pfam" id="PF04998"/>
    </source>
</evidence>
<dbReference type="EMBL" id="CP002069">
    <property type="protein sequence ID" value="ADI73680.1"/>
    <property type="molecule type" value="Genomic_DNA"/>
</dbReference>
<evidence type="ECO:0000256" key="1">
    <source>
        <dbReference type="ARBA" id="ARBA00022478"/>
    </source>
</evidence>
<dbReference type="Proteomes" id="UP000000391">
    <property type="component" value="Chromosome"/>
</dbReference>
<dbReference type="Pfam" id="PF04998">
    <property type="entry name" value="RNA_pol_Rpb1_5"/>
    <property type="match status" value="1"/>
</dbReference>
<dbReference type="KEGG" id="mev:Metev_0780"/>
<comment type="subcellular location">
    <subcellularLocation>
        <location evidence="8">Cytoplasm</location>
    </subcellularLocation>
</comment>
<evidence type="ECO:0000256" key="3">
    <source>
        <dbReference type="ARBA" id="ARBA00022679"/>
    </source>
</evidence>
<evidence type="ECO:0000256" key="7">
    <source>
        <dbReference type="ARBA" id="ARBA00048552"/>
    </source>
</evidence>
<dbReference type="SUPFAM" id="SSF64484">
    <property type="entry name" value="beta and beta-prime subunits of DNA dependent RNA-polymerase"/>
    <property type="match status" value="1"/>
</dbReference>
<organism evidence="10 11">
    <name type="scientific">Methanohalobium evestigatum (strain ATCC BAA-1072 / DSM 3721 / NBRC 107634 / OCM 161 / Z-7303)</name>
    <dbReference type="NCBI Taxonomy" id="644295"/>
    <lineage>
        <taxon>Archaea</taxon>
        <taxon>Methanobacteriati</taxon>
        <taxon>Methanobacteriota</taxon>
        <taxon>Stenosarchaea group</taxon>
        <taxon>Methanomicrobia</taxon>
        <taxon>Methanosarcinales</taxon>
        <taxon>Methanosarcinaceae</taxon>
        <taxon>Methanohalobium</taxon>
    </lineage>
</organism>
<dbReference type="GO" id="GO:0005737">
    <property type="term" value="C:cytoplasm"/>
    <property type="evidence" value="ECO:0007669"/>
    <property type="project" value="UniProtKB-SubCell"/>
</dbReference>
<keyword evidence="1 8" id="KW-0240">DNA-directed RNA polymerase</keyword>
<feature type="domain" description="RNA polymerase Rpb1" evidence="9">
    <location>
        <begin position="49"/>
        <end position="329"/>
    </location>
</feature>
<keyword evidence="3 8" id="KW-0808">Transferase</keyword>
<dbReference type="HOGENOM" id="CLU_037097_1_0_2"/>
<keyword evidence="5 8" id="KW-0238">DNA-binding</keyword>
<dbReference type="Gene3D" id="1.10.150.390">
    <property type="match status" value="1"/>
</dbReference>
<dbReference type="GO" id="GO:0003677">
    <property type="term" value="F:DNA binding"/>
    <property type="evidence" value="ECO:0007669"/>
    <property type="project" value="UniProtKB-UniRule"/>
</dbReference>
<evidence type="ECO:0000313" key="10">
    <source>
        <dbReference type="EMBL" id="ADI73680.1"/>
    </source>
</evidence>
<dbReference type="HAMAP" id="MF_00411">
    <property type="entry name" value="RNApol_arch_Rpo1C"/>
    <property type="match status" value="1"/>
</dbReference>
<comment type="subunit">
    <text evidence="8">Part of the RNA polymerase complex.</text>
</comment>
<dbReference type="InterPro" id="IPR012757">
    <property type="entry name" value="RPO1C"/>
</dbReference>
<evidence type="ECO:0000256" key="6">
    <source>
        <dbReference type="ARBA" id="ARBA00023163"/>
    </source>
</evidence>
<dbReference type="CDD" id="cd06528">
    <property type="entry name" value="RNAP_A"/>
    <property type="match status" value="1"/>
</dbReference>
<evidence type="ECO:0000256" key="4">
    <source>
        <dbReference type="ARBA" id="ARBA00022695"/>
    </source>
</evidence>
<dbReference type="GO" id="GO:0006351">
    <property type="term" value="P:DNA-templated transcription"/>
    <property type="evidence" value="ECO:0007669"/>
    <property type="project" value="UniProtKB-UniRule"/>
</dbReference>
<evidence type="ECO:0000313" key="11">
    <source>
        <dbReference type="Proteomes" id="UP000000391"/>
    </source>
</evidence>
<evidence type="ECO:0000256" key="8">
    <source>
        <dbReference type="HAMAP-Rule" id="MF_00411"/>
    </source>
</evidence>
<dbReference type="GO" id="GO:0003899">
    <property type="term" value="F:DNA-directed RNA polymerase activity"/>
    <property type="evidence" value="ECO:0007669"/>
    <property type="project" value="UniProtKB-UniRule"/>
</dbReference>
<comment type="catalytic activity">
    <reaction evidence="7 8">
        <text>RNA(n) + a ribonucleoside 5'-triphosphate = RNA(n+1) + diphosphate</text>
        <dbReference type="Rhea" id="RHEA:21248"/>
        <dbReference type="Rhea" id="RHEA-COMP:14527"/>
        <dbReference type="Rhea" id="RHEA-COMP:17342"/>
        <dbReference type="ChEBI" id="CHEBI:33019"/>
        <dbReference type="ChEBI" id="CHEBI:61557"/>
        <dbReference type="ChEBI" id="CHEBI:140395"/>
        <dbReference type="EC" id="2.7.7.6"/>
    </reaction>
</comment>